<reference evidence="2" key="1">
    <citation type="journal article" date="2023" name="Mol. Phylogenet. Evol.">
        <title>Genome-scale phylogeny and comparative genomics of the fungal order Sordariales.</title>
        <authorList>
            <person name="Hensen N."/>
            <person name="Bonometti L."/>
            <person name="Westerberg I."/>
            <person name="Brannstrom I.O."/>
            <person name="Guillou S."/>
            <person name="Cros-Aarteil S."/>
            <person name="Calhoun S."/>
            <person name="Haridas S."/>
            <person name="Kuo A."/>
            <person name="Mondo S."/>
            <person name="Pangilinan J."/>
            <person name="Riley R."/>
            <person name="LaButti K."/>
            <person name="Andreopoulos B."/>
            <person name="Lipzen A."/>
            <person name="Chen C."/>
            <person name="Yan M."/>
            <person name="Daum C."/>
            <person name="Ng V."/>
            <person name="Clum A."/>
            <person name="Steindorff A."/>
            <person name="Ohm R.A."/>
            <person name="Martin F."/>
            <person name="Silar P."/>
            <person name="Natvig D.O."/>
            <person name="Lalanne C."/>
            <person name="Gautier V."/>
            <person name="Ament-Velasquez S.L."/>
            <person name="Kruys A."/>
            <person name="Hutchinson M.I."/>
            <person name="Powell A.J."/>
            <person name="Barry K."/>
            <person name="Miller A.N."/>
            <person name="Grigoriev I.V."/>
            <person name="Debuchy R."/>
            <person name="Gladieux P."/>
            <person name="Hiltunen Thoren M."/>
            <person name="Johannesson H."/>
        </authorList>
    </citation>
    <scope>NUCLEOTIDE SEQUENCE</scope>
    <source>
        <strain evidence="2">PSN309</strain>
    </source>
</reference>
<protein>
    <submittedName>
        <fullName evidence="2">Uncharacterized protein</fullName>
    </submittedName>
</protein>
<dbReference type="EMBL" id="MU864609">
    <property type="protein sequence ID" value="KAK4182806.1"/>
    <property type="molecule type" value="Genomic_DNA"/>
</dbReference>
<organism evidence="2 3">
    <name type="scientific">Podospora australis</name>
    <dbReference type="NCBI Taxonomy" id="1536484"/>
    <lineage>
        <taxon>Eukaryota</taxon>
        <taxon>Fungi</taxon>
        <taxon>Dikarya</taxon>
        <taxon>Ascomycota</taxon>
        <taxon>Pezizomycotina</taxon>
        <taxon>Sordariomycetes</taxon>
        <taxon>Sordariomycetidae</taxon>
        <taxon>Sordariales</taxon>
        <taxon>Podosporaceae</taxon>
        <taxon>Podospora</taxon>
    </lineage>
</organism>
<sequence>MVSFKTSGLRLLRAATLITGISARCTPCSGSDKLLVLLRAHESFVAPFCAAVLGIPTSTVQVTATVTPETLTPTIVASTTSTVIVTETSTFFEEIITVTEAATVPAPSKKAKRSIDYPEWLPSTFLPVRISSACQCLSIVPTATTVSITVSETATAEPVTVTEGATVTETATTTLTTIGIVTVTQTATPTPSPVTLQAKIAVHRKSTGDRVGYVYLSSGPAITADAARGSTVKITVPGGSATQLRIVPDEDPTLALGFNVPASQDLQYFYGGLVADTPTPPGSLPVTKGANAYETDIFTLNTETNMIGWQWVNKDGFISSDPGLTLYRSGGRMYPVGNVNVFNSATGGVSSAKYEIYLKLEAVPV</sequence>
<evidence type="ECO:0000256" key="1">
    <source>
        <dbReference type="SAM" id="SignalP"/>
    </source>
</evidence>
<feature type="signal peptide" evidence="1">
    <location>
        <begin position="1"/>
        <end position="23"/>
    </location>
</feature>
<keyword evidence="3" id="KW-1185">Reference proteome</keyword>
<comment type="caution">
    <text evidence="2">The sequence shown here is derived from an EMBL/GenBank/DDBJ whole genome shotgun (WGS) entry which is preliminary data.</text>
</comment>
<gene>
    <name evidence="2" type="ORF">QBC35DRAFT_545952</name>
</gene>
<evidence type="ECO:0000313" key="3">
    <source>
        <dbReference type="Proteomes" id="UP001302126"/>
    </source>
</evidence>
<name>A0AAN6WK86_9PEZI</name>
<evidence type="ECO:0000313" key="2">
    <source>
        <dbReference type="EMBL" id="KAK4182806.1"/>
    </source>
</evidence>
<reference evidence="2" key="2">
    <citation type="submission" date="2023-05" db="EMBL/GenBank/DDBJ databases">
        <authorList>
            <consortium name="Lawrence Berkeley National Laboratory"/>
            <person name="Steindorff A."/>
            <person name="Hensen N."/>
            <person name="Bonometti L."/>
            <person name="Westerberg I."/>
            <person name="Brannstrom I.O."/>
            <person name="Guillou S."/>
            <person name="Cros-Aarteil S."/>
            <person name="Calhoun S."/>
            <person name="Haridas S."/>
            <person name="Kuo A."/>
            <person name="Mondo S."/>
            <person name="Pangilinan J."/>
            <person name="Riley R."/>
            <person name="Labutti K."/>
            <person name="Andreopoulos B."/>
            <person name="Lipzen A."/>
            <person name="Chen C."/>
            <person name="Yanf M."/>
            <person name="Daum C."/>
            <person name="Ng V."/>
            <person name="Clum A."/>
            <person name="Ohm R."/>
            <person name="Martin F."/>
            <person name="Silar P."/>
            <person name="Natvig D."/>
            <person name="Lalanne C."/>
            <person name="Gautier V."/>
            <person name="Ament-Velasquez S.L."/>
            <person name="Kruys A."/>
            <person name="Hutchinson M.I."/>
            <person name="Powell A.J."/>
            <person name="Barry K."/>
            <person name="Miller A.N."/>
            <person name="Grigoriev I.V."/>
            <person name="Debuchy R."/>
            <person name="Gladieux P."/>
            <person name="Thoren M.H."/>
            <person name="Johannesson H."/>
        </authorList>
    </citation>
    <scope>NUCLEOTIDE SEQUENCE</scope>
    <source>
        <strain evidence="2">PSN309</strain>
    </source>
</reference>
<accession>A0AAN6WK86</accession>
<keyword evidence="1" id="KW-0732">Signal</keyword>
<proteinExistence type="predicted"/>
<feature type="chain" id="PRO_5043028664" evidence="1">
    <location>
        <begin position="24"/>
        <end position="365"/>
    </location>
</feature>
<dbReference type="AlphaFoldDB" id="A0AAN6WK86"/>
<dbReference type="Proteomes" id="UP001302126">
    <property type="component" value="Unassembled WGS sequence"/>
</dbReference>